<keyword evidence="6" id="KW-0560">Oxidoreductase</keyword>
<dbReference type="CDD" id="cd05254">
    <property type="entry name" value="dTDP_HR_like_SDR_e"/>
    <property type="match status" value="1"/>
</dbReference>
<reference evidence="8 9" key="1">
    <citation type="submission" date="2019-07" db="EMBL/GenBank/DDBJ databases">
        <title>Whole genome shotgun sequence of Halomonas variabilis NBRC 102410.</title>
        <authorList>
            <person name="Hosoyama A."/>
            <person name="Uohara A."/>
            <person name="Ohji S."/>
            <person name="Ichikawa N."/>
        </authorList>
    </citation>
    <scope>NUCLEOTIDE SEQUENCE [LARGE SCALE GENOMIC DNA]</scope>
    <source>
        <strain evidence="8 9">NBRC 102410</strain>
    </source>
</reference>
<dbReference type="InterPro" id="IPR029903">
    <property type="entry name" value="RmlD-like-bd"/>
</dbReference>
<dbReference type="InterPro" id="IPR036291">
    <property type="entry name" value="NAD(P)-bd_dom_sf"/>
</dbReference>
<dbReference type="Pfam" id="PF04321">
    <property type="entry name" value="RmlD_sub_bind"/>
    <property type="match status" value="1"/>
</dbReference>
<comment type="function">
    <text evidence="6">Catalyzes the reduction of dTDP-6-deoxy-L-lyxo-4-hexulose to yield dTDP-L-rhamnose.</text>
</comment>
<comment type="similarity">
    <text evidence="2 6">Belongs to the dTDP-4-dehydrorhamnose reductase family.</text>
</comment>
<evidence type="ECO:0000256" key="3">
    <source>
        <dbReference type="ARBA" id="ARBA00012929"/>
    </source>
</evidence>
<accession>A0A511UX22</accession>
<dbReference type="AlphaFoldDB" id="A0A511UX22"/>
<dbReference type="PANTHER" id="PTHR10491">
    <property type="entry name" value="DTDP-4-DEHYDRORHAMNOSE REDUCTASE"/>
    <property type="match status" value="1"/>
</dbReference>
<keyword evidence="9" id="KW-1185">Reference proteome</keyword>
<dbReference type="Gene3D" id="3.40.50.720">
    <property type="entry name" value="NAD(P)-binding Rossmann-like Domain"/>
    <property type="match status" value="1"/>
</dbReference>
<proteinExistence type="inferred from homology"/>
<evidence type="ECO:0000256" key="1">
    <source>
        <dbReference type="ARBA" id="ARBA00004781"/>
    </source>
</evidence>
<gene>
    <name evidence="8" type="ORF">HVA01_33380</name>
</gene>
<comment type="cofactor">
    <cofactor evidence="6">
        <name>Mg(2+)</name>
        <dbReference type="ChEBI" id="CHEBI:18420"/>
    </cofactor>
    <text evidence="6">Binds 1 Mg(2+) ion per monomer.</text>
</comment>
<keyword evidence="6" id="KW-0521">NADP</keyword>
<feature type="domain" description="RmlD-like substrate binding" evidence="7">
    <location>
        <begin position="1"/>
        <end position="290"/>
    </location>
</feature>
<evidence type="ECO:0000313" key="9">
    <source>
        <dbReference type="Proteomes" id="UP000321303"/>
    </source>
</evidence>
<evidence type="ECO:0000256" key="6">
    <source>
        <dbReference type="RuleBase" id="RU364082"/>
    </source>
</evidence>
<protein>
    <recommendedName>
        <fullName evidence="4 6">dTDP-4-dehydrorhamnose reductase</fullName>
        <ecNumber evidence="3 6">1.1.1.133</ecNumber>
    </recommendedName>
</protein>
<dbReference type="RefSeq" id="WP_146876596.1">
    <property type="nucleotide sequence ID" value="NZ_BJXV01000032.1"/>
</dbReference>
<dbReference type="SUPFAM" id="SSF51735">
    <property type="entry name" value="NAD(P)-binding Rossmann-fold domains"/>
    <property type="match status" value="1"/>
</dbReference>
<comment type="catalytic activity">
    <reaction evidence="5 6">
        <text>dTDP-beta-L-rhamnose + NADP(+) = dTDP-4-dehydro-beta-L-rhamnose + NADPH + H(+)</text>
        <dbReference type="Rhea" id="RHEA:21796"/>
        <dbReference type="ChEBI" id="CHEBI:15378"/>
        <dbReference type="ChEBI" id="CHEBI:57510"/>
        <dbReference type="ChEBI" id="CHEBI:57783"/>
        <dbReference type="ChEBI" id="CHEBI:58349"/>
        <dbReference type="ChEBI" id="CHEBI:62830"/>
        <dbReference type="EC" id="1.1.1.133"/>
    </reaction>
</comment>
<dbReference type="OrthoDB" id="9803892at2"/>
<evidence type="ECO:0000256" key="2">
    <source>
        <dbReference type="ARBA" id="ARBA00010944"/>
    </source>
</evidence>
<evidence type="ECO:0000259" key="7">
    <source>
        <dbReference type="Pfam" id="PF04321"/>
    </source>
</evidence>
<dbReference type="InterPro" id="IPR005913">
    <property type="entry name" value="dTDP_dehydrorham_reduct"/>
</dbReference>
<dbReference type="Proteomes" id="UP000321303">
    <property type="component" value="Unassembled WGS sequence"/>
</dbReference>
<dbReference type="UniPathway" id="UPA00281"/>
<dbReference type="NCBIfam" id="TIGR01214">
    <property type="entry name" value="rmlD"/>
    <property type="match status" value="1"/>
</dbReference>
<dbReference type="GO" id="GO:0019305">
    <property type="term" value="P:dTDP-rhamnose biosynthetic process"/>
    <property type="evidence" value="ECO:0007669"/>
    <property type="project" value="UniProtKB-UniPathway"/>
</dbReference>
<evidence type="ECO:0000313" key="8">
    <source>
        <dbReference type="EMBL" id="GEN29692.1"/>
    </source>
</evidence>
<dbReference type="UniPathway" id="UPA00124"/>
<name>A0A511UX22_9GAMM</name>
<comment type="caution">
    <text evidence="8">The sequence shown here is derived from an EMBL/GenBank/DDBJ whole genome shotgun (WGS) entry which is preliminary data.</text>
</comment>
<evidence type="ECO:0000256" key="5">
    <source>
        <dbReference type="ARBA" id="ARBA00048200"/>
    </source>
</evidence>
<dbReference type="Gene3D" id="3.90.25.10">
    <property type="entry name" value="UDP-galactose 4-epimerase, domain 1"/>
    <property type="match status" value="1"/>
</dbReference>
<comment type="pathway">
    <text evidence="1 6">Carbohydrate biosynthesis; dTDP-L-rhamnose biosynthesis.</text>
</comment>
<sequence length="296" mass="32371">MHVLVTGATGQVGYELMRLVPEGFTVAGFGSAELDITDAAVVEEIVERETPALIINAAAYTAVDKAEAEPELAYAVNQDGVANLAAVAARCGIPLLHISTDYVFSGDTEIAYREDDSPAPTGVYGASKLAGEKVLAETWTNHLIMRTSWVFGAHGNNFVKTMLRLGQEREKLSVVADQHGCPTSAASIARALWSLVEQYRDKGALHWGVYHYAGLRPCTWHDFAKNIFDIAHELGLLRRCPILNAIGTVDFPTPAKRPAWSVLDSSRLKRMHSIDPPDWQLELRDVLKELCSLSNS</sequence>
<dbReference type="EMBL" id="BJXV01000032">
    <property type="protein sequence ID" value="GEN29692.1"/>
    <property type="molecule type" value="Genomic_DNA"/>
</dbReference>
<dbReference type="EC" id="1.1.1.133" evidence="3 6"/>
<organism evidence="8 9">
    <name type="scientific">Halovibrio variabilis</name>
    <dbReference type="NCBI Taxonomy" id="31910"/>
    <lineage>
        <taxon>Bacteria</taxon>
        <taxon>Pseudomonadati</taxon>
        <taxon>Pseudomonadota</taxon>
        <taxon>Gammaproteobacteria</taxon>
        <taxon>Oceanospirillales</taxon>
        <taxon>Halomonadaceae</taxon>
        <taxon>Halovibrio</taxon>
    </lineage>
</organism>
<evidence type="ECO:0000256" key="4">
    <source>
        <dbReference type="ARBA" id="ARBA00017099"/>
    </source>
</evidence>
<dbReference type="GO" id="GO:0009243">
    <property type="term" value="P:O antigen biosynthetic process"/>
    <property type="evidence" value="ECO:0007669"/>
    <property type="project" value="UniProtKB-UniPathway"/>
</dbReference>
<dbReference type="PANTHER" id="PTHR10491:SF4">
    <property type="entry name" value="METHIONINE ADENOSYLTRANSFERASE 2 SUBUNIT BETA"/>
    <property type="match status" value="1"/>
</dbReference>
<dbReference type="GO" id="GO:0008831">
    <property type="term" value="F:dTDP-4-dehydrorhamnose reductase activity"/>
    <property type="evidence" value="ECO:0007669"/>
    <property type="project" value="UniProtKB-EC"/>
</dbReference>